<organism evidence="1 3">
    <name type="scientific">Alternaria alternata</name>
    <name type="common">Alternaria rot fungus</name>
    <name type="synonym">Torula alternata</name>
    <dbReference type="NCBI Taxonomy" id="5599"/>
    <lineage>
        <taxon>Eukaryota</taxon>
        <taxon>Fungi</taxon>
        <taxon>Dikarya</taxon>
        <taxon>Ascomycota</taxon>
        <taxon>Pezizomycotina</taxon>
        <taxon>Dothideomycetes</taxon>
        <taxon>Pleosporomycetidae</taxon>
        <taxon>Pleosporales</taxon>
        <taxon>Pleosporineae</taxon>
        <taxon>Pleosporaceae</taxon>
        <taxon>Alternaria</taxon>
        <taxon>Alternaria sect. Alternaria</taxon>
        <taxon>Alternaria alternata complex</taxon>
    </lineage>
</organism>
<evidence type="ECO:0000313" key="3">
    <source>
        <dbReference type="Proteomes" id="UP000077248"/>
    </source>
</evidence>
<reference evidence="1 3" key="1">
    <citation type="submission" date="2016-05" db="EMBL/GenBank/DDBJ databases">
        <title>Comparative analysis of secretome profiles of manganese(II)-oxidizing ascomycete fungi.</title>
        <authorList>
            <consortium name="DOE Joint Genome Institute"/>
            <person name="Zeiner C.A."/>
            <person name="Purvine S.O."/>
            <person name="Zink E.M."/>
            <person name="Wu S."/>
            <person name="Pasa-Tolic L."/>
            <person name="Chaput D.L."/>
            <person name="Haridas S."/>
            <person name="Grigoriev I.V."/>
            <person name="Santelli C.M."/>
            <person name="Hansel C.M."/>
        </authorList>
    </citation>
    <scope>NUCLEOTIDE SEQUENCE [LARGE SCALE GENOMIC DNA]</scope>
    <source>
        <strain evidence="1 3">SRC1lrK2f</strain>
    </source>
</reference>
<dbReference type="KEGG" id="aalt:CC77DRAFT_1019672"/>
<dbReference type="Gene3D" id="1.25.40.20">
    <property type="entry name" value="Ankyrin repeat-containing domain"/>
    <property type="match status" value="1"/>
</dbReference>
<dbReference type="InterPro" id="IPR036770">
    <property type="entry name" value="Ankyrin_rpt-contain_sf"/>
</dbReference>
<accession>A0A177DPT4</accession>
<evidence type="ECO:0000313" key="4">
    <source>
        <dbReference type="Proteomes" id="UP000291422"/>
    </source>
</evidence>
<dbReference type="OMA" id="ERMEDYE"/>
<keyword evidence="3" id="KW-1185">Reference proteome</keyword>
<evidence type="ECO:0000313" key="1">
    <source>
        <dbReference type="EMBL" id="OAG21775.1"/>
    </source>
</evidence>
<dbReference type="Proteomes" id="UP000291422">
    <property type="component" value="Unassembled WGS sequence"/>
</dbReference>
<dbReference type="VEuPathDB" id="FungiDB:CC77DRAFT_1019672"/>
<gene>
    <name evidence="2" type="ORF">AA0117_g8652</name>
    <name evidence="1" type="ORF">CC77DRAFT_1019672</name>
</gene>
<evidence type="ECO:0008006" key="5">
    <source>
        <dbReference type="Google" id="ProtNLM"/>
    </source>
</evidence>
<sequence>MHQMEDAQTRKQVLIDAAIDNNEPELLGHVLKINAQERMEDYENQRLIEAATRKNSLPCLRYLIEHGLSTEYIDISGGEVSISTLEFLLAHGWDINSTGTPRSYRSPFMWSCIHDREKLVWCIEHGASLATPWQEPHRKPREPILERVAWGGDITTFELLRSKGAPLGPCTLHQAVVRAAFCHDFSGDPEKDDEKQSQGRAQYTQSMAMVRYLIDVVGLDVNKEDFPPDTIWLQGEWGTPLQYIVLAGLDPGRNARELVWFLLDRGADPKAALVEAKAFGGHAAFKEWVEAWEQTREEKKDKSRCTVL</sequence>
<evidence type="ECO:0000313" key="2">
    <source>
        <dbReference type="EMBL" id="RYN72348.1"/>
    </source>
</evidence>
<name>A0A177DPT4_ALTAL</name>
<reference evidence="2" key="3">
    <citation type="journal article" date="2019" name="J. ISSAAS">
        <title>Genomics, evolutionary history and diagnostics of the Alternaria alternata species group including apple and Asian pear pathotypes.</title>
        <authorList>
            <person name="Armitage A.D."/>
            <person name="Cockerton H.M."/>
            <person name="Sreenivasaprasad S."/>
            <person name="Woodhall J."/>
            <person name="Lane C."/>
            <person name="Harrison R.J."/>
            <person name="Clarkson J.P."/>
        </authorList>
    </citation>
    <scope>NUCLEOTIDE SEQUENCE</scope>
    <source>
        <strain evidence="2">FERA 1177</strain>
    </source>
</reference>
<dbReference type="Proteomes" id="UP000077248">
    <property type="component" value="Unassembled WGS sequence"/>
</dbReference>
<reference evidence="4" key="2">
    <citation type="journal article" date="2019" name="bioRxiv">
        <title>Genomics, evolutionary history and diagnostics of the Alternaria alternata species group including apple and Asian pear pathotypes.</title>
        <authorList>
            <person name="Armitage A.D."/>
            <person name="Cockerton H.M."/>
            <person name="Sreenivasaprasad S."/>
            <person name="Woodhall J.W."/>
            <person name="Lane C.R."/>
            <person name="Harrison R.J."/>
            <person name="Clarkson J.P."/>
        </authorList>
    </citation>
    <scope>NUCLEOTIDE SEQUENCE [LARGE SCALE GENOMIC DNA]</scope>
    <source>
        <strain evidence="4">FERA 1177</strain>
    </source>
</reference>
<dbReference type="EMBL" id="KV441476">
    <property type="protein sequence ID" value="OAG21775.1"/>
    <property type="molecule type" value="Genomic_DNA"/>
</dbReference>
<protein>
    <recommendedName>
        <fullName evidence="5">Ankyrin</fullName>
    </recommendedName>
</protein>
<dbReference type="SUPFAM" id="SSF48403">
    <property type="entry name" value="Ankyrin repeat"/>
    <property type="match status" value="1"/>
</dbReference>
<dbReference type="EMBL" id="PDXD01000026">
    <property type="protein sequence ID" value="RYN72348.1"/>
    <property type="molecule type" value="Genomic_DNA"/>
</dbReference>
<dbReference type="GeneID" id="29110472"/>
<proteinExistence type="predicted"/>
<dbReference type="RefSeq" id="XP_018387196.1">
    <property type="nucleotide sequence ID" value="XM_018524878.1"/>
</dbReference>
<dbReference type="AlphaFoldDB" id="A0A177DPT4"/>